<protein>
    <submittedName>
        <fullName evidence="1">Uncharacterized protein</fullName>
    </submittedName>
</protein>
<name>A0A166CAK5_9EURY</name>
<comment type="caution">
    <text evidence="1">The sequence shown here is derived from an EMBL/GenBank/DDBJ whole genome shotgun (WGS) entry which is preliminary data.</text>
</comment>
<dbReference type="STRING" id="49547.MBCUR_05270"/>
<organism evidence="1 2">
    <name type="scientific">Methanobrevibacter curvatus</name>
    <dbReference type="NCBI Taxonomy" id="49547"/>
    <lineage>
        <taxon>Archaea</taxon>
        <taxon>Methanobacteriati</taxon>
        <taxon>Methanobacteriota</taxon>
        <taxon>Methanomada group</taxon>
        <taxon>Methanobacteria</taxon>
        <taxon>Methanobacteriales</taxon>
        <taxon>Methanobacteriaceae</taxon>
        <taxon>Methanobrevibacter</taxon>
    </lineage>
</organism>
<dbReference type="AlphaFoldDB" id="A0A166CAK5"/>
<dbReference type="Proteomes" id="UP000077245">
    <property type="component" value="Unassembled WGS sequence"/>
</dbReference>
<evidence type="ECO:0000313" key="1">
    <source>
        <dbReference type="EMBL" id="KZX14303.1"/>
    </source>
</evidence>
<dbReference type="RefSeq" id="WP_067089844.1">
    <property type="nucleotide sequence ID" value="NZ_LWMV01000105.1"/>
</dbReference>
<accession>A0A166CAK5</accession>
<gene>
    <name evidence="1" type="ORF">MBCUR_05270</name>
</gene>
<sequence length="87" mass="10150">MLKELKEIFYKYDFVSVEFANGHQHTIKAYCVGNINPKTLKSSFNANWEYITFVEKNENTEIINYLYSNSEAEAIKQEIITEEGGFL</sequence>
<evidence type="ECO:0000313" key="2">
    <source>
        <dbReference type="Proteomes" id="UP000077245"/>
    </source>
</evidence>
<dbReference type="EMBL" id="LWMV01000105">
    <property type="protein sequence ID" value="KZX14303.1"/>
    <property type="molecule type" value="Genomic_DNA"/>
</dbReference>
<dbReference type="PATRIC" id="fig|49547.3.peg.552"/>
<keyword evidence="2" id="KW-1185">Reference proteome</keyword>
<proteinExistence type="predicted"/>
<reference evidence="1 2" key="1">
    <citation type="submission" date="2016-04" db="EMBL/GenBank/DDBJ databases">
        <title>Genome sequence of Methanobrevibacter curvatus DSM 11111.</title>
        <authorList>
            <person name="Poehlein A."/>
            <person name="Seedorf H."/>
            <person name="Daniel R."/>
        </authorList>
    </citation>
    <scope>NUCLEOTIDE SEQUENCE [LARGE SCALE GENOMIC DNA]</scope>
    <source>
        <strain evidence="1 2">DSM 11111</strain>
    </source>
</reference>